<feature type="signal peptide" evidence="3">
    <location>
        <begin position="1"/>
        <end position="18"/>
    </location>
</feature>
<dbReference type="Gene3D" id="3.40.50.1820">
    <property type="entry name" value="alpha/beta hydrolase"/>
    <property type="match status" value="1"/>
</dbReference>
<reference evidence="4" key="1">
    <citation type="submission" date="2021-01" db="EMBL/GenBank/DDBJ databases">
        <authorList>
            <person name="Kaushik A."/>
        </authorList>
    </citation>
    <scope>NUCLEOTIDE SEQUENCE</scope>
    <source>
        <strain evidence="4">AG4-R118</strain>
        <strain evidence="5">AG4-RS23</strain>
    </source>
</reference>
<dbReference type="EMBL" id="CAJMWX010001717">
    <property type="protein sequence ID" value="CAE6503140.1"/>
    <property type="molecule type" value="Genomic_DNA"/>
</dbReference>
<dbReference type="PANTHER" id="PTHR33630:SF9">
    <property type="entry name" value="CUTINASE 4"/>
    <property type="match status" value="1"/>
</dbReference>
<comment type="caution">
    <text evidence="4">The sequence shown here is derived from an EMBL/GenBank/DDBJ whole genome shotgun (WGS) entry which is preliminary data.</text>
</comment>
<proteinExistence type="predicted"/>
<feature type="chain" id="PRO_5036430427" description="Cutinase" evidence="3">
    <location>
        <begin position="19"/>
        <end position="209"/>
    </location>
</feature>
<organism evidence="4 6">
    <name type="scientific">Rhizoctonia solani</name>
    <dbReference type="NCBI Taxonomy" id="456999"/>
    <lineage>
        <taxon>Eukaryota</taxon>
        <taxon>Fungi</taxon>
        <taxon>Dikarya</taxon>
        <taxon>Basidiomycota</taxon>
        <taxon>Agaricomycotina</taxon>
        <taxon>Agaricomycetes</taxon>
        <taxon>Cantharellales</taxon>
        <taxon>Ceratobasidiaceae</taxon>
        <taxon>Rhizoctonia</taxon>
    </lineage>
</organism>
<dbReference type="PANTHER" id="PTHR33630">
    <property type="entry name" value="CUTINASE RV1984C-RELATED-RELATED"/>
    <property type="match status" value="1"/>
</dbReference>
<accession>A0A8H3HDG9</accession>
<protein>
    <recommendedName>
        <fullName evidence="7">Cutinase</fullName>
    </recommendedName>
</protein>
<dbReference type="Pfam" id="PF01083">
    <property type="entry name" value="Cutinase"/>
    <property type="match status" value="1"/>
</dbReference>
<name>A0A8H3HDG9_9AGAM</name>
<evidence type="ECO:0000256" key="2">
    <source>
        <dbReference type="ARBA" id="ARBA00023157"/>
    </source>
</evidence>
<keyword evidence="2" id="KW-1015">Disulfide bond</keyword>
<dbReference type="Proteomes" id="UP000663888">
    <property type="component" value="Unassembled WGS sequence"/>
</dbReference>
<evidence type="ECO:0000313" key="5">
    <source>
        <dbReference type="EMBL" id="CAE6515345.1"/>
    </source>
</evidence>
<keyword evidence="3" id="KW-0732">Signal</keyword>
<dbReference type="GO" id="GO:0052689">
    <property type="term" value="F:carboxylic ester hydrolase activity"/>
    <property type="evidence" value="ECO:0007669"/>
    <property type="project" value="UniProtKB-ARBA"/>
</dbReference>
<dbReference type="AlphaFoldDB" id="A0A8H3HDG9"/>
<dbReference type="SMART" id="SM01110">
    <property type="entry name" value="Cutinase"/>
    <property type="match status" value="1"/>
</dbReference>
<keyword evidence="1" id="KW-0378">Hydrolase</keyword>
<dbReference type="EMBL" id="CAJMWY010004034">
    <property type="protein sequence ID" value="CAE6515345.1"/>
    <property type="molecule type" value="Genomic_DNA"/>
</dbReference>
<dbReference type="SUPFAM" id="SSF53474">
    <property type="entry name" value="alpha/beta-Hydrolases"/>
    <property type="match status" value="1"/>
</dbReference>
<evidence type="ECO:0000313" key="6">
    <source>
        <dbReference type="Proteomes" id="UP000663888"/>
    </source>
</evidence>
<evidence type="ECO:0000256" key="3">
    <source>
        <dbReference type="SAM" id="SignalP"/>
    </source>
</evidence>
<gene>
    <name evidence="5" type="ORF">RDB_LOCUS144750</name>
    <name evidence="4" type="ORF">RDB_LOCUS156101</name>
</gene>
<evidence type="ECO:0000313" key="4">
    <source>
        <dbReference type="EMBL" id="CAE6503140.1"/>
    </source>
</evidence>
<dbReference type="Proteomes" id="UP000663861">
    <property type="component" value="Unassembled WGS sequence"/>
</dbReference>
<evidence type="ECO:0000256" key="1">
    <source>
        <dbReference type="ARBA" id="ARBA00022801"/>
    </source>
</evidence>
<dbReference type="InterPro" id="IPR000675">
    <property type="entry name" value="Cutinase/axe"/>
</dbReference>
<dbReference type="InterPro" id="IPR029058">
    <property type="entry name" value="AB_hydrolase_fold"/>
</dbReference>
<sequence length="209" mass="21701">MFFKSLLVSFLFSAAVMAAPVELEARQSTSCSAVQLVHAAGTGEMGLGIVGGPLARALASAVPGTTSHAIPYSTIAEYLVTVQAGASMTAQYLASQSARCPEQKFILSGYSKGAMVMHNTKLNDSVKSKVISVLVFGDPMRSMRTAAWPINSPSVNTSPRAGGDNQNVASFCNTGDMFCSPPGTIFPHLAYPTDGSINAAAKFAAQTNA</sequence>
<evidence type="ECO:0008006" key="7">
    <source>
        <dbReference type="Google" id="ProtNLM"/>
    </source>
</evidence>